<accession>A0A3S1BHF5</accession>
<name>A0A3S1BHF5_9BACL</name>
<keyword evidence="2" id="KW-1185">Reference proteome</keyword>
<dbReference type="RefSeq" id="WP_127194904.1">
    <property type="nucleotide sequence ID" value="NZ_RZNY01000041.1"/>
</dbReference>
<evidence type="ECO:0000313" key="2">
    <source>
        <dbReference type="Proteomes" id="UP000279446"/>
    </source>
</evidence>
<proteinExistence type="predicted"/>
<evidence type="ECO:0000313" key="1">
    <source>
        <dbReference type="EMBL" id="RUT39627.1"/>
    </source>
</evidence>
<organism evidence="1 2">
    <name type="scientific">Paenibacillus anaericanus</name>
    <dbReference type="NCBI Taxonomy" id="170367"/>
    <lineage>
        <taxon>Bacteria</taxon>
        <taxon>Bacillati</taxon>
        <taxon>Bacillota</taxon>
        <taxon>Bacilli</taxon>
        <taxon>Bacillales</taxon>
        <taxon>Paenibacillaceae</taxon>
        <taxon>Paenibacillus</taxon>
    </lineage>
</organism>
<dbReference type="AlphaFoldDB" id="A0A3S1BHF5"/>
<dbReference type="Proteomes" id="UP000279446">
    <property type="component" value="Unassembled WGS sequence"/>
</dbReference>
<dbReference type="OrthoDB" id="2619341at2"/>
<reference evidence="1 2" key="1">
    <citation type="submission" date="2018-12" db="EMBL/GenBank/DDBJ databases">
        <authorList>
            <person name="Sun L."/>
            <person name="Chen Z."/>
        </authorList>
    </citation>
    <scope>NUCLEOTIDE SEQUENCE [LARGE SCALE GENOMIC DNA]</scope>
    <source>
        <strain evidence="1 2">DSM 15890</strain>
    </source>
</reference>
<protein>
    <submittedName>
        <fullName evidence="1">Uncharacterized protein</fullName>
    </submittedName>
</protein>
<gene>
    <name evidence="1" type="ORF">EJP82_25625</name>
</gene>
<sequence>MELKIHLLESFVYRASEKSIPVVLEITSETEGIISDKIDYKEIMLYKDGEATFGSFIVSTLSLPKYTYTISENTPKYMIINVADYDETELSKGEYEIKILISVYEPLEDGKYNRKELKAVKEIIIQ</sequence>
<comment type="caution">
    <text evidence="1">The sequence shown here is derived from an EMBL/GenBank/DDBJ whole genome shotgun (WGS) entry which is preliminary data.</text>
</comment>
<dbReference type="EMBL" id="RZNY01000041">
    <property type="protein sequence ID" value="RUT39627.1"/>
    <property type="molecule type" value="Genomic_DNA"/>
</dbReference>